<gene>
    <name evidence="1" type="ORF">BXY41_11267</name>
</gene>
<dbReference type="EMBL" id="PTJA01000012">
    <property type="protein sequence ID" value="PPK78908.1"/>
    <property type="molecule type" value="Genomic_DNA"/>
</dbReference>
<dbReference type="RefSeq" id="WP_104438609.1">
    <property type="nucleotide sequence ID" value="NZ_PTJA01000012.1"/>
</dbReference>
<sequence length="239" mass="25726">MLKNKKTITAIIAGVLVIAAIIFLTVESAGGTLDVVGKKSVQSFDMVLNAIPDQVSKEDGGKGFVLTAPDGGARFIWSGETDESSRFDVKLQADAAPFIQAGLDTGKLPENYEINDDVITVGVKLNDGSFTGTEESALSSYEGLVKNGRNLINYHMDMDHFGVKLGGGNMFEWAKDLETSAATKQAQDKDIVFVLSPEPLIAAGVDPEKVEGWLYAPVPVMENGKKVQVNKFLKPFNIK</sequence>
<protein>
    <submittedName>
        <fullName evidence="1">Uncharacterized protein</fullName>
    </submittedName>
</protein>
<comment type="caution">
    <text evidence="1">The sequence shown here is derived from an EMBL/GenBank/DDBJ whole genome shotgun (WGS) entry which is preliminary data.</text>
</comment>
<evidence type="ECO:0000313" key="1">
    <source>
        <dbReference type="EMBL" id="PPK78908.1"/>
    </source>
</evidence>
<dbReference type="Proteomes" id="UP000237749">
    <property type="component" value="Unassembled WGS sequence"/>
</dbReference>
<name>A0A2S6HN36_9FIRM</name>
<proteinExistence type="predicted"/>
<accession>A0A2S6HN36</accession>
<organism evidence="1 2">
    <name type="scientific">Lacrimispora xylanisolvens</name>
    <dbReference type="NCBI Taxonomy" id="384636"/>
    <lineage>
        <taxon>Bacteria</taxon>
        <taxon>Bacillati</taxon>
        <taxon>Bacillota</taxon>
        <taxon>Clostridia</taxon>
        <taxon>Lachnospirales</taxon>
        <taxon>Lachnospiraceae</taxon>
        <taxon>Lacrimispora</taxon>
    </lineage>
</organism>
<reference evidence="1 2" key="1">
    <citation type="submission" date="2018-02" db="EMBL/GenBank/DDBJ databases">
        <title>Genomic Encyclopedia of Archaeal and Bacterial Type Strains, Phase II (KMG-II): from individual species to whole genera.</title>
        <authorList>
            <person name="Goeker M."/>
        </authorList>
    </citation>
    <scope>NUCLEOTIDE SEQUENCE [LARGE SCALE GENOMIC DNA]</scope>
    <source>
        <strain evidence="1 2">DSM 3808</strain>
    </source>
</reference>
<dbReference type="AlphaFoldDB" id="A0A2S6HN36"/>
<dbReference type="OrthoDB" id="359084at2"/>
<keyword evidence="2" id="KW-1185">Reference proteome</keyword>
<evidence type="ECO:0000313" key="2">
    <source>
        <dbReference type="Proteomes" id="UP000237749"/>
    </source>
</evidence>